<dbReference type="SMART" id="SM00020">
    <property type="entry name" value="Tryp_SPc"/>
    <property type="match status" value="1"/>
</dbReference>
<sequence length="380" mass="40845">MFVFFLSLLEALRKKMKGLYTILVAALLFLDDAVSGLESGETCTTPDRVRGTCIGVKQCPPFVEALKTKPIPQATLDFLRRSQCGFQNRDPLVCCPPSSTPTSTPPPVDEVAEDVSQHRNLNLLPLGLCGPIADNRIFGGNRTKLNEMPWMALVAYSVRSGSPFRCGGTVINSNYVLTAAHCVKFLPSNLRPVSVRLGEHNLDSDIDCDDDPDIDPADRVCAPAPQDIRIEEIIAHPSYVDSVRPICLPVGLPEQTKTFDGVKVIVSGWGVTENATTSPILLKVSVPVMPHQQCSTAFRGTVPISAVSQICAGGVRGGGDSCSGDSGGPLNHFGEVQATLRTVQHGVVSFGPRNCASPGQPGVYTRVGHFMKWVLDNIRP</sequence>
<dbReference type="PROSITE" id="PS00135">
    <property type="entry name" value="TRYPSIN_SER"/>
    <property type="match status" value="1"/>
</dbReference>
<dbReference type="InterPro" id="IPR051487">
    <property type="entry name" value="Ser/Thr_Proteases_Immune/Dev"/>
</dbReference>
<keyword evidence="5 10" id="KW-0720">Serine protease</keyword>
<proteinExistence type="inferred from homology"/>
<dbReference type="PROSITE" id="PS51888">
    <property type="entry name" value="CLIP"/>
    <property type="match status" value="1"/>
</dbReference>
<evidence type="ECO:0000259" key="13">
    <source>
        <dbReference type="PROSITE" id="PS51888"/>
    </source>
</evidence>
<organism evidence="14 15">
    <name type="scientific">Ladona fulva</name>
    <name type="common">Scarce chaser dragonfly</name>
    <name type="synonym">Libellula fulva</name>
    <dbReference type="NCBI Taxonomy" id="123851"/>
    <lineage>
        <taxon>Eukaryota</taxon>
        <taxon>Metazoa</taxon>
        <taxon>Ecdysozoa</taxon>
        <taxon>Arthropoda</taxon>
        <taxon>Hexapoda</taxon>
        <taxon>Insecta</taxon>
        <taxon>Pterygota</taxon>
        <taxon>Palaeoptera</taxon>
        <taxon>Odonata</taxon>
        <taxon>Epiprocta</taxon>
        <taxon>Anisoptera</taxon>
        <taxon>Libelluloidea</taxon>
        <taxon>Libellulidae</taxon>
        <taxon>Ladona</taxon>
    </lineage>
</organism>
<dbReference type="Proteomes" id="UP000792457">
    <property type="component" value="Unassembled WGS sequence"/>
</dbReference>
<dbReference type="GO" id="GO:0006508">
    <property type="term" value="P:proteolysis"/>
    <property type="evidence" value="ECO:0007669"/>
    <property type="project" value="UniProtKB-KW"/>
</dbReference>
<keyword evidence="4 10" id="KW-0378">Hydrolase</keyword>
<evidence type="ECO:0000256" key="5">
    <source>
        <dbReference type="ARBA" id="ARBA00022825"/>
    </source>
</evidence>
<evidence type="ECO:0000313" key="14">
    <source>
        <dbReference type="EMBL" id="KAG8236448.1"/>
    </source>
</evidence>
<evidence type="ECO:0000256" key="8">
    <source>
        <dbReference type="ARBA" id="ARBA00023180"/>
    </source>
</evidence>
<keyword evidence="15" id="KW-1185">Reference proteome</keyword>
<keyword evidence="3 11" id="KW-0732">Signal</keyword>
<comment type="subcellular location">
    <subcellularLocation>
        <location evidence="1">Secreted</location>
        <location evidence="1">Extracellular space</location>
    </subcellularLocation>
</comment>
<evidence type="ECO:0000256" key="6">
    <source>
        <dbReference type="ARBA" id="ARBA00023145"/>
    </source>
</evidence>
<evidence type="ECO:0000259" key="12">
    <source>
        <dbReference type="PROSITE" id="PS50240"/>
    </source>
</evidence>
<dbReference type="EC" id="3.4.21.-" evidence="10"/>
<feature type="domain" description="Peptidase S1" evidence="12">
    <location>
        <begin position="137"/>
        <end position="379"/>
    </location>
</feature>
<protein>
    <recommendedName>
        <fullName evidence="11">CLIP domain-containing serine protease</fullName>
        <ecNumber evidence="10">3.4.21.-</ecNumber>
    </recommendedName>
</protein>
<accession>A0A8K0P907</accession>
<evidence type="ECO:0000313" key="15">
    <source>
        <dbReference type="Proteomes" id="UP000792457"/>
    </source>
</evidence>
<keyword evidence="11" id="KW-0964">Secreted</keyword>
<reference evidence="14" key="1">
    <citation type="submission" date="2013-04" db="EMBL/GenBank/DDBJ databases">
        <authorList>
            <person name="Qu J."/>
            <person name="Murali S.C."/>
            <person name="Bandaranaike D."/>
            <person name="Bellair M."/>
            <person name="Blankenburg K."/>
            <person name="Chao H."/>
            <person name="Dinh H."/>
            <person name="Doddapaneni H."/>
            <person name="Downs B."/>
            <person name="Dugan-Rocha S."/>
            <person name="Elkadiri S."/>
            <person name="Gnanaolivu R.D."/>
            <person name="Hernandez B."/>
            <person name="Javaid M."/>
            <person name="Jayaseelan J.C."/>
            <person name="Lee S."/>
            <person name="Li M."/>
            <person name="Ming W."/>
            <person name="Munidasa M."/>
            <person name="Muniz J."/>
            <person name="Nguyen L."/>
            <person name="Ongeri F."/>
            <person name="Osuji N."/>
            <person name="Pu L.-L."/>
            <person name="Puazo M."/>
            <person name="Qu C."/>
            <person name="Quiroz J."/>
            <person name="Raj R."/>
            <person name="Weissenberger G."/>
            <person name="Xin Y."/>
            <person name="Zou X."/>
            <person name="Han Y."/>
            <person name="Richards S."/>
            <person name="Worley K."/>
            <person name="Muzny D."/>
            <person name="Gibbs R."/>
        </authorList>
    </citation>
    <scope>NUCLEOTIDE SEQUENCE</scope>
    <source>
        <strain evidence="14">Sampled in the wild</strain>
    </source>
</reference>
<dbReference type="InterPro" id="IPR001314">
    <property type="entry name" value="Peptidase_S1A"/>
</dbReference>
<dbReference type="InterPro" id="IPR001254">
    <property type="entry name" value="Trypsin_dom"/>
</dbReference>
<dbReference type="EMBL" id="KZ309027">
    <property type="protein sequence ID" value="KAG8236448.1"/>
    <property type="molecule type" value="Genomic_DNA"/>
</dbReference>
<reference evidence="14" key="2">
    <citation type="submission" date="2017-10" db="EMBL/GenBank/DDBJ databases">
        <title>Ladona fulva Genome sequencing and assembly.</title>
        <authorList>
            <person name="Murali S."/>
            <person name="Richards S."/>
            <person name="Bandaranaike D."/>
            <person name="Bellair M."/>
            <person name="Blankenburg K."/>
            <person name="Chao H."/>
            <person name="Dinh H."/>
            <person name="Doddapaneni H."/>
            <person name="Dugan-Rocha S."/>
            <person name="Elkadiri S."/>
            <person name="Gnanaolivu R."/>
            <person name="Hernandez B."/>
            <person name="Skinner E."/>
            <person name="Javaid M."/>
            <person name="Lee S."/>
            <person name="Li M."/>
            <person name="Ming W."/>
            <person name="Munidasa M."/>
            <person name="Muniz J."/>
            <person name="Nguyen L."/>
            <person name="Hughes D."/>
            <person name="Osuji N."/>
            <person name="Pu L.-L."/>
            <person name="Puazo M."/>
            <person name="Qu C."/>
            <person name="Quiroz J."/>
            <person name="Raj R."/>
            <person name="Weissenberger G."/>
            <person name="Xin Y."/>
            <person name="Zou X."/>
            <person name="Han Y."/>
            <person name="Worley K."/>
            <person name="Muzny D."/>
            <person name="Gibbs R."/>
        </authorList>
    </citation>
    <scope>NUCLEOTIDE SEQUENCE</scope>
    <source>
        <strain evidence="14">Sampled in the wild</strain>
    </source>
</reference>
<dbReference type="FunFam" id="2.40.10.10:FF:000028">
    <property type="entry name" value="Serine protease easter"/>
    <property type="match status" value="1"/>
</dbReference>
<comment type="domain">
    <text evidence="11">The clip domain consists of 35-55 residues which are 'knitted' together usually by 3 conserved disulfide bonds forming a clip-like compact structure.</text>
</comment>
<dbReference type="InterPro" id="IPR009003">
    <property type="entry name" value="Peptidase_S1_PA"/>
</dbReference>
<dbReference type="InterPro" id="IPR038565">
    <property type="entry name" value="CLIP_sf"/>
</dbReference>
<dbReference type="SMART" id="SM00680">
    <property type="entry name" value="CLIP"/>
    <property type="match status" value="1"/>
</dbReference>
<keyword evidence="7" id="KW-1015">Disulfide bond</keyword>
<gene>
    <name evidence="14" type="ORF">J437_LFUL016744</name>
</gene>
<feature type="domain" description="Clip" evidence="13">
    <location>
        <begin position="42"/>
        <end position="95"/>
    </location>
</feature>
<evidence type="ECO:0000256" key="11">
    <source>
        <dbReference type="RuleBase" id="RU366078"/>
    </source>
</evidence>
<evidence type="ECO:0000256" key="4">
    <source>
        <dbReference type="ARBA" id="ARBA00022801"/>
    </source>
</evidence>
<evidence type="ECO:0000256" key="2">
    <source>
        <dbReference type="ARBA" id="ARBA00022670"/>
    </source>
</evidence>
<dbReference type="GO" id="GO:0005576">
    <property type="term" value="C:extracellular region"/>
    <property type="evidence" value="ECO:0007669"/>
    <property type="project" value="UniProtKB-SubCell"/>
</dbReference>
<dbReference type="AlphaFoldDB" id="A0A8K0P907"/>
<comment type="caution">
    <text evidence="14">The sequence shown here is derived from an EMBL/GenBank/DDBJ whole genome shotgun (WGS) entry which is preliminary data.</text>
</comment>
<dbReference type="OrthoDB" id="9028152at2759"/>
<keyword evidence="6" id="KW-0865">Zymogen</keyword>
<dbReference type="InterPro" id="IPR043504">
    <property type="entry name" value="Peptidase_S1_PA_chymotrypsin"/>
</dbReference>
<dbReference type="InterPro" id="IPR022700">
    <property type="entry name" value="CLIP"/>
</dbReference>
<feature type="chain" id="PRO_5035488279" description="CLIP domain-containing serine protease" evidence="11">
    <location>
        <begin position="37"/>
        <end position="380"/>
    </location>
</feature>
<comment type="similarity">
    <text evidence="9 11">Belongs to the peptidase S1 family. CLIP subfamily.</text>
</comment>
<name>A0A8K0P907_LADFU</name>
<dbReference type="PROSITE" id="PS00134">
    <property type="entry name" value="TRYPSIN_HIS"/>
    <property type="match status" value="1"/>
</dbReference>
<dbReference type="GO" id="GO:0004252">
    <property type="term" value="F:serine-type endopeptidase activity"/>
    <property type="evidence" value="ECO:0007669"/>
    <property type="project" value="UniProtKB-UniRule"/>
</dbReference>
<dbReference type="PRINTS" id="PR00722">
    <property type="entry name" value="CHYMOTRYPSIN"/>
</dbReference>
<dbReference type="FunFam" id="2.40.10.10:FF:000036">
    <property type="entry name" value="Trypsin beta"/>
    <property type="match status" value="1"/>
</dbReference>
<evidence type="ECO:0000256" key="9">
    <source>
        <dbReference type="ARBA" id="ARBA00024195"/>
    </source>
</evidence>
<evidence type="ECO:0000256" key="1">
    <source>
        <dbReference type="ARBA" id="ARBA00004239"/>
    </source>
</evidence>
<dbReference type="PROSITE" id="PS50240">
    <property type="entry name" value="TRYPSIN_DOM"/>
    <property type="match status" value="1"/>
</dbReference>
<feature type="signal peptide" evidence="11">
    <location>
        <begin position="1"/>
        <end position="36"/>
    </location>
</feature>
<dbReference type="Gene3D" id="3.30.1640.30">
    <property type="match status" value="1"/>
</dbReference>
<evidence type="ECO:0000256" key="3">
    <source>
        <dbReference type="ARBA" id="ARBA00022729"/>
    </source>
</evidence>
<dbReference type="Gene3D" id="2.40.10.10">
    <property type="entry name" value="Trypsin-like serine proteases"/>
    <property type="match status" value="4"/>
</dbReference>
<dbReference type="Pfam" id="PF12032">
    <property type="entry name" value="CLIP"/>
    <property type="match status" value="1"/>
</dbReference>
<dbReference type="PANTHER" id="PTHR24256">
    <property type="entry name" value="TRYPTASE-RELATED"/>
    <property type="match status" value="1"/>
</dbReference>
<evidence type="ECO:0000256" key="10">
    <source>
        <dbReference type="RuleBase" id="RU363034"/>
    </source>
</evidence>
<keyword evidence="2 10" id="KW-0645">Protease</keyword>
<dbReference type="Pfam" id="PF00089">
    <property type="entry name" value="Trypsin"/>
    <property type="match status" value="1"/>
</dbReference>
<dbReference type="FunFam" id="3.30.1640.30:FF:000001">
    <property type="entry name" value="Serine protease 7"/>
    <property type="match status" value="1"/>
</dbReference>
<dbReference type="SUPFAM" id="SSF50494">
    <property type="entry name" value="Trypsin-like serine proteases"/>
    <property type="match status" value="1"/>
</dbReference>
<dbReference type="InterPro" id="IPR018114">
    <property type="entry name" value="TRYPSIN_HIS"/>
</dbReference>
<dbReference type="InterPro" id="IPR033116">
    <property type="entry name" value="TRYPSIN_SER"/>
</dbReference>
<dbReference type="CDD" id="cd00190">
    <property type="entry name" value="Tryp_SPc"/>
    <property type="match status" value="1"/>
</dbReference>
<evidence type="ECO:0000256" key="7">
    <source>
        <dbReference type="ARBA" id="ARBA00023157"/>
    </source>
</evidence>
<keyword evidence="8" id="KW-0325">Glycoprotein</keyword>